<reference evidence="2" key="1">
    <citation type="submission" date="2023-06" db="EMBL/GenBank/DDBJ databases">
        <title>Multi-omics analyses reveal the molecular pathogenesis toolkit of Lasiodiplodia hormozganensis, a cross-kingdom pathogen.</title>
        <authorList>
            <person name="Felix C."/>
            <person name="Meneses R."/>
            <person name="Goncalves M.F.M."/>
            <person name="Tilleman L."/>
            <person name="Duarte A.S."/>
            <person name="Jorrin-Novo J.V."/>
            <person name="Van De Peer Y."/>
            <person name="Deforce D."/>
            <person name="Van Nieuwerburgh F."/>
            <person name="Esteves A.C."/>
            <person name="Alves A."/>
        </authorList>
    </citation>
    <scope>NUCLEOTIDE SEQUENCE</scope>
    <source>
        <strain evidence="2">CBS 339.90</strain>
    </source>
</reference>
<sequence length="524" mass="57732">MLLPYMNPRNNPPDPTQSQAMDESSAKSLVAGTASLSLSDDGPPDSPSSPSQHPAHSCIDSPADPLSSSPADTHADDPDPVAEANRLRTAFFRAAVFLQDAYTIWREHTYDHSLVPIMVSGDDHNNNSNDSSSDTATGKQEKPKTKKNMQIHLVHDADMEVYDEPWDLCEMSLFDFPHDKMPNEMAREALLATCMCEDAAVVMARMIERVLGPFPATISEISVETVDEPPLTMHLIEDNPASSRHGMPDPAILNHYAHHIWLALPGGRTEEYAFDITSAQYGWGPSYSSSSSSESTWSASNPPCPLVSWQTYVTSRIRVLWFGVPAYSLRVLDDAYVVLGLRVGGGRDGSGGHAAAAAVTSSAPLPPTSSSSRSSSSSSSPFPAPTLTNEEKRDIVWWSLNRHWDVLFAAWEDDHRGSRLADWACSTGPDGEAAWQAERADALAWLERGVRGLKRGVREVVEAYGGVVGEEEAEEVRVRVREWASVWWPGFEEVMARGFERGWVGLRNGFWAVREEEERRRLGV</sequence>
<dbReference type="Proteomes" id="UP001175001">
    <property type="component" value="Unassembled WGS sequence"/>
</dbReference>
<dbReference type="AlphaFoldDB" id="A0AA39YTL6"/>
<name>A0AA39YTL6_9PEZI</name>
<feature type="region of interest" description="Disordered" evidence="1">
    <location>
        <begin position="121"/>
        <end position="147"/>
    </location>
</feature>
<feature type="compositionally biased region" description="Low complexity" evidence="1">
    <location>
        <begin position="60"/>
        <end position="72"/>
    </location>
</feature>
<dbReference type="EMBL" id="JAUJDW010000018">
    <property type="protein sequence ID" value="KAK0658441.1"/>
    <property type="molecule type" value="Genomic_DNA"/>
</dbReference>
<feature type="compositionally biased region" description="Low complexity" evidence="1">
    <location>
        <begin position="353"/>
        <end position="381"/>
    </location>
</feature>
<feature type="region of interest" description="Disordered" evidence="1">
    <location>
        <begin position="1"/>
        <end position="80"/>
    </location>
</feature>
<evidence type="ECO:0000256" key="1">
    <source>
        <dbReference type="SAM" id="MobiDB-lite"/>
    </source>
</evidence>
<gene>
    <name evidence="2" type="ORF">DIS24_g4768</name>
</gene>
<proteinExistence type="predicted"/>
<accession>A0AA39YTL6</accession>
<keyword evidence="3" id="KW-1185">Reference proteome</keyword>
<protein>
    <submittedName>
        <fullName evidence="2">Uncharacterized protein</fullName>
    </submittedName>
</protein>
<comment type="caution">
    <text evidence="2">The sequence shown here is derived from an EMBL/GenBank/DDBJ whole genome shotgun (WGS) entry which is preliminary data.</text>
</comment>
<evidence type="ECO:0000313" key="3">
    <source>
        <dbReference type="Proteomes" id="UP001175001"/>
    </source>
</evidence>
<evidence type="ECO:0000313" key="2">
    <source>
        <dbReference type="EMBL" id="KAK0658441.1"/>
    </source>
</evidence>
<feature type="region of interest" description="Disordered" evidence="1">
    <location>
        <begin position="350"/>
        <end position="387"/>
    </location>
</feature>
<organism evidence="2 3">
    <name type="scientific">Lasiodiplodia hormozganensis</name>
    <dbReference type="NCBI Taxonomy" id="869390"/>
    <lineage>
        <taxon>Eukaryota</taxon>
        <taxon>Fungi</taxon>
        <taxon>Dikarya</taxon>
        <taxon>Ascomycota</taxon>
        <taxon>Pezizomycotina</taxon>
        <taxon>Dothideomycetes</taxon>
        <taxon>Dothideomycetes incertae sedis</taxon>
        <taxon>Botryosphaeriales</taxon>
        <taxon>Botryosphaeriaceae</taxon>
        <taxon>Lasiodiplodia</taxon>
    </lineage>
</organism>